<protein>
    <submittedName>
        <fullName evidence="1">Uncharacterized protein</fullName>
    </submittedName>
</protein>
<evidence type="ECO:0000313" key="2">
    <source>
        <dbReference type="Proteomes" id="UP000886878"/>
    </source>
</evidence>
<organism evidence="1 2">
    <name type="scientific">Candidatus Limosilactobacillus merdipullorum</name>
    <dbReference type="NCBI Taxonomy" id="2838653"/>
    <lineage>
        <taxon>Bacteria</taxon>
        <taxon>Bacillati</taxon>
        <taxon>Bacillota</taxon>
        <taxon>Bacilli</taxon>
        <taxon>Lactobacillales</taxon>
        <taxon>Lactobacillaceae</taxon>
        <taxon>Limosilactobacillus</taxon>
    </lineage>
</organism>
<evidence type="ECO:0000313" key="1">
    <source>
        <dbReference type="EMBL" id="HIW70324.1"/>
    </source>
</evidence>
<sequence length="394" mass="44224">MEAINDDKTTMIRPTDIYGHITKAVYWYGNPYMNWHDPRVPGGKWGQQLTINEAGDCLVQSIVFNDHVRKEVTGQPAEHLQMTADQAAAILEETLTTLNYCGHVADDTDSDANQTVTLTNDDGERYVFVDFQDTEPLAIGRLSMKVRDVLNRADLLVMDGRSRDDFIEQLTIKFVDTDGYTETLTLDRDSEKVTYFRKPGDGTDVTTVYHMPENVSAILDNLNPADFTETIPGLPDDVADDDDGFGAFTCTVTRRNLEPITFGGDYEKYSLPQNWSDLMDVLRGMVNITPTGALFAEGYYQHRRRRTSDVIYLGVQFSDGGREYNYLTDDNSIDVGDQIVVPVGSDDTGQVVTVSSKNYYQPEDVPFPLDQVKRMIGKADDLADNDPDPEDLEI</sequence>
<name>A0A9D1QPR4_9LACO</name>
<dbReference type="Proteomes" id="UP000886878">
    <property type="component" value="Unassembled WGS sequence"/>
</dbReference>
<dbReference type="EMBL" id="DXGK01000055">
    <property type="protein sequence ID" value="HIW70324.1"/>
    <property type="molecule type" value="Genomic_DNA"/>
</dbReference>
<dbReference type="AlphaFoldDB" id="A0A9D1QPR4"/>
<comment type="caution">
    <text evidence="1">The sequence shown here is derived from an EMBL/GenBank/DDBJ whole genome shotgun (WGS) entry which is preliminary data.</text>
</comment>
<reference evidence="1" key="1">
    <citation type="journal article" date="2021" name="PeerJ">
        <title>Extensive microbial diversity within the chicken gut microbiome revealed by metagenomics and culture.</title>
        <authorList>
            <person name="Gilroy R."/>
            <person name="Ravi A."/>
            <person name="Getino M."/>
            <person name="Pursley I."/>
            <person name="Horton D.L."/>
            <person name="Alikhan N.F."/>
            <person name="Baker D."/>
            <person name="Gharbi K."/>
            <person name="Hall N."/>
            <person name="Watson M."/>
            <person name="Adriaenssens E.M."/>
            <person name="Foster-Nyarko E."/>
            <person name="Jarju S."/>
            <person name="Secka A."/>
            <person name="Antonio M."/>
            <person name="Oren A."/>
            <person name="Chaudhuri R.R."/>
            <person name="La Ragione R."/>
            <person name="Hildebrand F."/>
            <person name="Pallen M.J."/>
        </authorList>
    </citation>
    <scope>NUCLEOTIDE SEQUENCE</scope>
    <source>
        <strain evidence="1">ChiHejej3B27-2180</strain>
    </source>
</reference>
<gene>
    <name evidence="1" type="ORF">H9876_02940</name>
</gene>
<proteinExistence type="predicted"/>
<accession>A0A9D1QPR4</accession>
<reference evidence="1" key="2">
    <citation type="submission" date="2021-04" db="EMBL/GenBank/DDBJ databases">
        <authorList>
            <person name="Gilroy R."/>
        </authorList>
    </citation>
    <scope>NUCLEOTIDE SEQUENCE</scope>
    <source>
        <strain evidence="1">ChiHejej3B27-2180</strain>
    </source>
</reference>